<evidence type="ECO:0000313" key="5">
    <source>
        <dbReference type="Proteomes" id="UP000688137"/>
    </source>
</evidence>
<feature type="compositionally biased region" description="Basic and acidic residues" evidence="2">
    <location>
        <begin position="1"/>
        <end position="12"/>
    </location>
</feature>
<dbReference type="InterPro" id="IPR013128">
    <property type="entry name" value="Peptidase_C1A"/>
</dbReference>
<protein>
    <recommendedName>
        <fullName evidence="3">Peptidase C1A papain C-terminal domain-containing protein</fullName>
    </recommendedName>
</protein>
<evidence type="ECO:0000256" key="1">
    <source>
        <dbReference type="ARBA" id="ARBA00023145"/>
    </source>
</evidence>
<dbReference type="InterPro" id="IPR000668">
    <property type="entry name" value="Peptidase_C1A_C"/>
</dbReference>
<feature type="region of interest" description="Disordered" evidence="2">
    <location>
        <begin position="1"/>
        <end position="24"/>
    </location>
</feature>
<proteinExistence type="predicted"/>
<keyword evidence="1" id="KW-0865">Zymogen</keyword>
<dbReference type="AlphaFoldDB" id="A0A8S1KZG3"/>
<evidence type="ECO:0000256" key="2">
    <source>
        <dbReference type="SAM" id="MobiDB-lite"/>
    </source>
</evidence>
<dbReference type="Pfam" id="PF00112">
    <property type="entry name" value="Peptidase_C1"/>
    <property type="match status" value="1"/>
</dbReference>
<dbReference type="PANTHER" id="PTHR12411">
    <property type="entry name" value="CYSTEINE PROTEASE FAMILY C1-RELATED"/>
    <property type="match status" value="1"/>
</dbReference>
<name>A0A8S1KZG3_PARPR</name>
<dbReference type="EMBL" id="CAJJDM010000027">
    <property type="protein sequence ID" value="CAD8058812.1"/>
    <property type="molecule type" value="Genomic_DNA"/>
</dbReference>
<dbReference type="Proteomes" id="UP000688137">
    <property type="component" value="Unassembled WGS sequence"/>
</dbReference>
<organism evidence="4 5">
    <name type="scientific">Paramecium primaurelia</name>
    <dbReference type="NCBI Taxonomy" id="5886"/>
    <lineage>
        <taxon>Eukaryota</taxon>
        <taxon>Sar</taxon>
        <taxon>Alveolata</taxon>
        <taxon>Ciliophora</taxon>
        <taxon>Intramacronucleata</taxon>
        <taxon>Oligohymenophorea</taxon>
        <taxon>Peniculida</taxon>
        <taxon>Parameciidae</taxon>
        <taxon>Paramecium</taxon>
    </lineage>
</organism>
<keyword evidence="5" id="KW-1185">Reference proteome</keyword>
<dbReference type="SMART" id="SM00645">
    <property type="entry name" value="Pept_C1"/>
    <property type="match status" value="1"/>
</dbReference>
<dbReference type="PROSITE" id="PS00139">
    <property type="entry name" value="THIOL_PROTEASE_CYS"/>
    <property type="match status" value="1"/>
</dbReference>
<evidence type="ECO:0000313" key="4">
    <source>
        <dbReference type="EMBL" id="CAD8058812.1"/>
    </source>
</evidence>
<sequence length="214" mass="24242">MREQAKKRDSLDWSKQVTPSRPQGACGSCWAFSSSDVTISRLALRGKEDLIQLSKTHLIYCCAGDKNKGRHGGSLIGAYKFINDNRPLKENEYREYDFTQQDCQKSGGNIGKGQIVDVEKVDDPTFEQIKEALQDGPVTALIYADKSWFQNGGGIIDTCSYPCSCDNWLWKKIIIKFKTLQDQDGEKIDFFQVQRNGTPECFDKIKKISQPIIQ</sequence>
<dbReference type="GO" id="GO:0008234">
    <property type="term" value="F:cysteine-type peptidase activity"/>
    <property type="evidence" value="ECO:0007669"/>
    <property type="project" value="InterPro"/>
</dbReference>
<feature type="domain" description="Peptidase C1A papain C-terminal" evidence="3">
    <location>
        <begin position="7"/>
        <end position="212"/>
    </location>
</feature>
<accession>A0A8S1KZG3</accession>
<dbReference type="OMA" id="FINDNRP"/>
<gene>
    <name evidence="4" type="ORF">PPRIM_AZ9-3.1.T0280030</name>
</gene>
<evidence type="ECO:0000259" key="3">
    <source>
        <dbReference type="SMART" id="SM00645"/>
    </source>
</evidence>
<reference evidence="4" key="1">
    <citation type="submission" date="2021-01" db="EMBL/GenBank/DDBJ databases">
        <authorList>
            <consortium name="Genoscope - CEA"/>
            <person name="William W."/>
        </authorList>
    </citation>
    <scope>NUCLEOTIDE SEQUENCE</scope>
</reference>
<dbReference type="GO" id="GO:0006508">
    <property type="term" value="P:proteolysis"/>
    <property type="evidence" value="ECO:0007669"/>
    <property type="project" value="InterPro"/>
</dbReference>
<dbReference type="InterPro" id="IPR000169">
    <property type="entry name" value="Pept_cys_AS"/>
</dbReference>
<comment type="caution">
    <text evidence="4">The sequence shown here is derived from an EMBL/GenBank/DDBJ whole genome shotgun (WGS) entry which is preliminary data.</text>
</comment>